<organism evidence="1">
    <name type="scientific">marine sediment metagenome</name>
    <dbReference type="NCBI Taxonomy" id="412755"/>
    <lineage>
        <taxon>unclassified sequences</taxon>
        <taxon>metagenomes</taxon>
        <taxon>ecological metagenomes</taxon>
    </lineage>
</organism>
<name>A0A0F8Z0I9_9ZZZZ</name>
<dbReference type="AlphaFoldDB" id="A0A0F8Z0I9"/>
<protein>
    <submittedName>
        <fullName evidence="1">Uncharacterized protein</fullName>
    </submittedName>
</protein>
<gene>
    <name evidence="1" type="ORF">LCGC14_3092200</name>
</gene>
<comment type="caution">
    <text evidence="1">The sequence shown here is derived from an EMBL/GenBank/DDBJ whole genome shotgun (WGS) entry which is preliminary data.</text>
</comment>
<evidence type="ECO:0000313" key="1">
    <source>
        <dbReference type="EMBL" id="KKK53696.1"/>
    </source>
</evidence>
<accession>A0A0F8Z0I9</accession>
<sequence length="105" mass="12056">MEQHMQYHYIQVGKNMKKTLIAILLFSGIALSQVTEEEHQIVKNTLVNMTIRWDQAIVTTEQLNNLTNNLVVDLQAIENPSEALIAVMKKYQIYVEPEVSTVEEP</sequence>
<proteinExistence type="predicted"/>
<reference evidence="1" key="1">
    <citation type="journal article" date="2015" name="Nature">
        <title>Complex archaea that bridge the gap between prokaryotes and eukaryotes.</title>
        <authorList>
            <person name="Spang A."/>
            <person name="Saw J.H."/>
            <person name="Jorgensen S.L."/>
            <person name="Zaremba-Niedzwiedzka K."/>
            <person name="Martijn J."/>
            <person name="Lind A.E."/>
            <person name="van Eijk R."/>
            <person name="Schleper C."/>
            <person name="Guy L."/>
            <person name="Ettema T.J."/>
        </authorList>
    </citation>
    <scope>NUCLEOTIDE SEQUENCE</scope>
</reference>
<dbReference type="EMBL" id="LAZR01066372">
    <property type="protein sequence ID" value="KKK53696.1"/>
    <property type="molecule type" value="Genomic_DNA"/>
</dbReference>